<dbReference type="Pfam" id="PF00550">
    <property type="entry name" value="PP-binding"/>
    <property type="match status" value="1"/>
</dbReference>
<evidence type="ECO:0000256" key="1">
    <source>
        <dbReference type="ARBA" id="ARBA00001957"/>
    </source>
</evidence>
<reference evidence="6" key="1">
    <citation type="journal article" date="2022" name="ISME J.">
        <title>Genetic and phylogenetic analysis of dissimilatory iodate-reducing bacteria identifies potential niches across the world's oceans.</title>
        <authorList>
            <person name="Reyes-Umana V."/>
            <person name="Henning Z."/>
            <person name="Lee K."/>
            <person name="Barnum T.P."/>
            <person name="Coates J.D."/>
        </authorList>
    </citation>
    <scope>NUCLEOTIDE SEQUENCE [LARGE SCALE GENOMIC DNA]</scope>
    <source>
        <strain evidence="6">IR12</strain>
    </source>
</reference>
<dbReference type="PROSITE" id="PS50075">
    <property type="entry name" value="CARRIER"/>
    <property type="match status" value="1"/>
</dbReference>
<keyword evidence="2" id="KW-0596">Phosphopantetheine</keyword>
<dbReference type="InterPro" id="IPR001242">
    <property type="entry name" value="Condensation_dom"/>
</dbReference>
<dbReference type="Proteomes" id="UP000694660">
    <property type="component" value="Unassembled WGS sequence"/>
</dbReference>
<keyword evidence="3" id="KW-0597">Phosphoprotein</keyword>
<feature type="non-terminal residue" evidence="5">
    <location>
        <position position="690"/>
    </location>
</feature>
<evidence type="ECO:0000256" key="3">
    <source>
        <dbReference type="ARBA" id="ARBA00022553"/>
    </source>
</evidence>
<dbReference type="GO" id="GO:0031177">
    <property type="term" value="F:phosphopantetheine binding"/>
    <property type="evidence" value="ECO:0007669"/>
    <property type="project" value="InterPro"/>
</dbReference>
<keyword evidence="6" id="KW-1185">Reference proteome</keyword>
<dbReference type="InterPro" id="IPR020806">
    <property type="entry name" value="PKS_PP-bd"/>
</dbReference>
<organism evidence="5 6">
    <name type="scientific">Denitromonas iodatirespirans</name>
    <dbReference type="NCBI Taxonomy" id="2795389"/>
    <lineage>
        <taxon>Bacteria</taxon>
        <taxon>Pseudomonadati</taxon>
        <taxon>Pseudomonadota</taxon>
        <taxon>Betaproteobacteria</taxon>
        <taxon>Rhodocyclales</taxon>
        <taxon>Zoogloeaceae</taxon>
        <taxon>Denitromonas</taxon>
    </lineage>
</organism>
<dbReference type="PANTHER" id="PTHR45527:SF1">
    <property type="entry name" value="FATTY ACID SYNTHASE"/>
    <property type="match status" value="1"/>
</dbReference>
<dbReference type="InterPro" id="IPR025110">
    <property type="entry name" value="AMP-bd_C"/>
</dbReference>
<feature type="domain" description="Carrier" evidence="4">
    <location>
        <begin position="87"/>
        <end position="161"/>
    </location>
</feature>
<dbReference type="InterPro" id="IPR009081">
    <property type="entry name" value="PP-bd_ACP"/>
</dbReference>
<evidence type="ECO:0000313" key="5">
    <source>
        <dbReference type="EMBL" id="MBT0964229.1"/>
    </source>
</evidence>
<dbReference type="FunFam" id="1.10.1200.10:FF:000005">
    <property type="entry name" value="Nonribosomal peptide synthetase 1"/>
    <property type="match status" value="1"/>
</dbReference>
<comment type="cofactor">
    <cofactor evidence="1">
        <name>pantetheine 4'-phosphate</name>
        <dbReference type="ChEBI" id="CHEBI:47942"/>
    </cofactor>
</comment>
<dbReference type="AlphaFoldDB" id="A0A944DD08"/>
<dbReference type="Pfam" id="PF00668">
    <property type="entry name" value="Condensation"/>
    <property type="match status" value="1"/>
</dbReference>
<feature type="non-terminal residue" evidence="5">
    <location>
        <position position="1"/>
    </location>
</feature>
<name>A0A944DD08_DENI1</name>
<gene>
    <name evidence="5" type="ORF">I8J34_23910</name>
</gene>
<dbReference type="GO" id="GO:0044550">
    <property type="term" value="P:secondary metabolite biosynthetic process"/>
    <property type="evidence" value="ECO:0007669"/>
    <property type="project" value="TreeGrafter"/>
</dbReference>
<comment type="caution">
    <text evidence="5">The sequence shown here is derived from an EMBL/GenBank/DDBJ whole genome shotgun (WGS) entry which is preliminary data.</text>
</comment>
<dbReference type="GO" id="GO:0003824">
    <property type="term" value="F:catalytic activity"/>
    <property type="evidence" value="ECO:0007669"/>
    <property type="project" value="InterPro"/>
</dbReference>
<dbReference type="SMART" id="SM00823">
    <property type="entry name" value="PKS_PP"/>
    <property type="match status" value="1"/>
</dbReference>
<dbReference type="EMBL" id="JAEKFT010000079">
    <property type="protein sequence ID" value="MBT0964229.1"/>
    <property type="molecule type" value="Genomic_DNA"/>
</dbReference>
<dbReference type="Pfam" id="PF13193">
    <property type="entry name" value="AMP-binding_C"/>
    <property type="match status" value="1"/>
</dbReference>
<dbReference type="RefSeq" id="WP_230411988.1">
    <property type="nucleotide sequence ID" value="NZ_JAEKFT010000079.1"/>
</dbReference>
<evidence type="ECO:0000313" key="6">
    <source>
        <dbReference type="Proteomes" id="UP000694660"/>
    </source>
</evidence>
<accession>A0A944DD08</accession>
<sequence>QHEKISEAVVIAREQDGTKQLIAYTTGEGELEAEAIRSFAQQRLPGYMVPSAYVRLDAFPLTPNGKLDRKALPAPDEAAYVKRAYEAPQGEVEETLAQLWRELLGVEQVGRQDNFFELGGHSLMAVSLIERMRQAGLHADVRVLFTAPTLAELAGALSENSQQIDVPENLITEHTEAIHPELLPLVALSQASIDRIVAQVPGGVKNIQDIYPLAPSQEGILFHHVLDPEADAYVETGLFAFASRPRLDRFLDAVQRVIDRHDVLRTAVLWEGVEQPVQVVLRKVTLPCEVLAFEPSLGDVAEQLETRYDPRRYRLDIRTAPLMHCYIADDPRNGRWLLRLMSHHIVIDHTTQELFVAEAEAIERGREHELAKPVPFRNFVAQARLGVSEAEHEAFFTKMLGDIDEPSAPFGLLDVQGDGSNISDTHRGIDVALGARIRECVKVLGISAASLMHLAWALVVSRSTGREDAVFGTVLFGRMQGGAQADRVLGMFVNTLPIRVTVDDLGVEAALRRTHEALAQLLGHEHAPLALAQRCSGVDAPAPLFTSLLNYRYSGGGGEAAQTSSEAAENDIRVLGASERTNYPLTVSIDDYGDEFSISAQAISPLDADRICDYLVCAIERVTDALAHSPRSPVGRIDILPAPERHQVLVSWNATDRPYPRDMGVHTLFEAQALAQPEAVAVIDEAQQLS</sequence>
<protein>
    <submittedName>
        <fullName evidence="5">Non-ribosomal peptide synthetase</fullName>
    </submittedName>
</protein>
<dbReference type="CDD" id="cd19544">
    <property type="entry name" value="E-C_NRPS"/>
    <property type="match status" value="1"/>
</dbReference>
<evidence type="ECO:0000256" key="2">
    <source>
        <dbReference type="ARBA" id="ARBA00022450"/>
    </source>
</evidence>
<dbReference type="GO" id="GO:0005737">
    <property type="term" value="C:cytoplasm"/>
    <property type="evidence" value="ECO:0007669"/>
    <property type="project" value="TreeGrafter"/>
</dbReference>
<evidence type="ECO:0000259" key="4">
    <source>
        <dbReference type="PROSITE" id="PS50075"/>
    </source>
</evidence>
<dbReference type="GO" id="GO:0043041">
    <property type="term" value="P:amino acid activation for nonribosomal peptide biosynthetic process"/>
    <property type="evidence" value="ECO:0007669"/>
    <property type="project" value="TreeGrafter"/>
</dbReference>
<proteinExistence type="predicted"/>
<dbReference type="PANTHER" id="PTHR45527">
    <property type="entry name" value="NONRIBOSOMAL PEPTIDE SYNTHETASE"/>
    <property type="match status" value="1"/>
</dbReference>